<accession>G4ZEK6</accession>
<sequence length="178" mass="19932">MAPTAYSTAASPPTAAPARDSTKIVLRQFHNEDLDQVIQLFKEGMLYYPGQRNNGRLHQFIDESLKTDLSDIAGTYVTPGGNFWIATPRDEPSLVVGMVGLELKPNLEAELRRMSVKMEHQLQKIWLTTGAVMDKARNFYDSKGNVETDQYFMSVDPPYEVVRIEKVLAPAVDKNAAL</sequence>
<dbReference type="KEGG" id="psoj:PHYSODRAFT_299957"/>
<dbReference type="RefSeq" id="XP_009525587.1">
    <property type="nucleotide sequence ID" value="XM_009527292.1"/>
</dbReference>
<dbReference type="OMA" id="FWVATLE"/>
<dbReference type="InterPro" id="IPR050769">
    <property type="entry name" value="NAT_camello-type"/>
</dbReference>
<evidence type="ECO:0008006" key="4">
    <source>
        <dbReference type="Google" id="ProtNLM"/>
    </source>
</evidence>
<dbReference type="SUPFAM" id="SSF55729">
    <property type="entry name" value="Acyl-CoA N-acyltransferases (Nat)"/>
    <property type="match status" value="1"/>
</dbReference>
<dbReference type="InterPro" id="IPR016181">
    <property type="entry name" value="Acyl_CoA_acyltransferase"/>
</dbReference>
<dbReference type="STRING" id="1094619.G4ZEK6"/>
<dbReference type="Gene3D" id="3.40.630.30">
    <property type="match status" value="1"/>
</dbReference>
<dbReference type="EMBL" id="JH159154">
    <property type="protein sequence ID" value="EGZ16529.1"/>
    <property type="molecule type" value="Genomic_DNA"/>
</dbReference>
<evidence type="ECO:0000256" key="1">
    <source>
        <dbReference type="ARBA" id="ARBA00022679"/>
    </source>
</evidence>
<name>G4ZEK6_PHYSP</name>
<gene>
    <name evidence="2" type="ORF">PHYSODRAFT_299957</name>
</gene>
<reference evidence="2 3" key="1">
    <citation type="journal article" date="2006" name="Science">
        <title>Phytophthora genome sequences uncover evolutionary origins and mechanisms of pathogenesis.</title>
        <authorList>
            <person name="Tyler B.M."/>
            <person name="Tripathy S."/>
            <person name="Zhang X."/>
            <person name="Dehal P."/>
            <person name="Jiang R.H."/>
            <person name="Aerts A."/>
            <person name="Arredondo F.D."/>
            <person name="Baxter L."/>
            <person name="Bensasson D."/>
            <person name="Beynon J.L."/>
            <person name="Chapman J."/>
            <person name="Damasceno C.M."/>
            <person name="Dorrance A.E."/>
            <person name="Dou D."/>
            <person name="Dickerman A.W."/>
            <person name="Dubchak I.L."/>
            <person name="Garbelotto M."/>
            <person name="Gijzen M."/>
            <person name="Gordon S.G."/>
            <person name="Govers F."/>
            <person name="Grunwald N.J."/>
            <person name="Huang W."/>
            <person name="Ivors K.L."/>
            <person name="Jones R.W."/>
            <person name="Kamoun S."/>
            <person name="Krampis K."/>
            <person name="Lamour K.H."/>
            <person name="Lee M.K."/>
            <person name="McDonald W.H."/>
            <person name="Medina M."/>
            <person name="Meijer H.J."/>
            <person name="Nordberg E.K."/>
            <person name="Maclean D.J."/>
            <person name="Ospina-Giraldo M.D."/>
            <person name="Morris P.F."/>
            <person name="Phuntumart V."/>
            <person name="Putnam N.H."/>
            <person name="Rash S."/>
            <person name="Rose J.K."/>
            <person name="Sakihama Y."/>
            <person name="Salamov A.A."/>
            <person name="Savidor A."/>
            <person name="Scheuring C.F."/>
            <person name="Smith B.M."/>
            <person name="Sobral B.W."/>
            <person name="Terry A."/>
            <person name="Torto-Alalibo T.A."/>
            <person name="Win J."/>
            <person name="Xu Z."/>
            <person name="Zhang H."/>
            <person name="Grigoriev I.V."/>
            <person name="Rokhsar D.S."/>
            <person name="Boore J.L."/>
        </authorList>
    </citation>
    <scope>NUCLEOTIDE SEQUENCE [LARGE SCALE GENOMIC DNA]</scope>
    <source>
        <strain evidence="2 3">P6497</strain>
    </source>
</reference>
<dbReference type="Proteomes" id="UP000002640">
    <property type="component" value="Unassembled WGS sequence"/>
</dbReference>
<dbReference type="InParanoid" id="G4ZEK6"/>
<evidence type="ECO:0000313" key="3">
    <source>
        <dbReference type="Proteomes" id="UP000002640"/>
    </source>
</evidence>
<dbReference type="PANTHER" id="PTHR13947:SF37">
    <property type="entry name" value="LD18367P"/>
    <property type="match status" value="1"/>
</dbReference>
<protein>
    <recommendedName>
        <fullName evidence="4">N-acetyltransferase domain-containing protein</fullName>
    </recommendedName>
</protein>
<keyword evidence="3" id="KW-1185">Reference proteome</keyword>
<evidence type="ECO:0000313" key="2">
    <source>
        <dbReference type="EMBL" id="EGZ16529.1"/>
    </source>
</evidence>
<dbReference type="GO" id="GO:0008080">
    <property type="term" value="F:N-acetyltransferase activity"/>
    <property type="evidence" value="ECO:0007669"/>
    <property type="project" value="InterPro"/>
</dbReference>
<proteinExistence type="predicted"/>
<keyword evidence="1" id="KW-0808">Transferase</keyword>
<dbReference type="AlphaFoldDB" id="G4ZEK6"/>
<dbReference type="GeneID" id="20641803"/>
<dbReference type="SMR" id="G4ZEK6"/>
<dbReference type="PANTHER" id="PTHR13947">
    <property type="entry name" value="GNAT FAMILY N-ACETYLTRANSFERASE"/>
    <property type="match status" value="1"/>
</dbReference>
<organism evidence="2 3">
    <name type="scientific">Phytophthora sojae (strain P6497)</name>
    <name type="common">Soybean stem and root rot agent</name>
    <name type="synonym">Phytophthora megasperma f. sp. glycines</name>
    <dbReference type="NCBI Taxonomy" id="1094619"/>
    <lineage>
        <taxon>Eukaryota</taxon>
        <taxon>Sar</taxon>
        <taxon>Stramenopiles</taxon>
        <taxon>Oomycota</taxon>
        <taxon>Peronosporomycetes</taxon>
        <taxon>Peronosporales</taxon>
        <taxon>Peronosporaceae</taxon>
        <taxon>Phytophthora</taxon>
    </lineage>
</organism>